<dbReference type="GO" id="GO:0006913">
    <property type="term" value="P:nucleocytoplasmic transport"/>
    <property type="evidence" value="ECO:0007669"/>
    <property type="project" value="TreeGrafter"/>
</dbReference>
<dbReference type="InterPro" id="IPR001611">
    <property type="entry name" value="Leu-rich_rpt"/>
</dbReference>
<dbReference type="GO" id="GO:0031267">
    <property type="term" value="F:small GTPase binding"/>
    <property type="evidence" value="ECO:0007669"/>
    <property type="project" value="TreeGrafter"/>
</dbReference>
<comment type="caution">
    <text evidence="5">The sequence shown here is derived from an EMBL/GenBank/DDBJ whole genome shotgun (WGS) entry which is preliminary data.</text>
</comment>
<proteinExistence type="predicted"/>
<dbReference type="GO" id="GO:0005634">
    <property type="term" value="C:nucleus"/>
    <property type="evidence" value="ECO:0007669"/>
    <property type="project" value="TreeGrafter"/>
</dbReference>
<sequence>MASSKIFSLEGKSLKLSTAADIEPHLQALKDSPEVEEVILVGNTLGVGACEALADVLKTKKTLKHVNLADVYTGRLIDEILPALEALLPALLTLPRLHTINLSDNALGLRLQPPLVAFLKSHTPLEHLILNNNGLGPYAGIAIADALTELAAKKREENAPPLRTIVCGRNRLESGSMEAWAKAYAAHNQITSIKMVQNGIRPDGIAQLITNGLTHLSALETLDLQDNTFTAKGARALSDVVPKWTQIKELAMGDCLLSARGGIMLSEALKAGKNSGLEVLRLQYNDIDARSIKALAEAQGKLPKLRRIELNGNKFSEDDVSLEMLREALDARREEHGPPMEDGEHDDWGMDELDELDSEDEEEGDEENEDAEGDEEEEKSILKEADEAESENVGQDKSKTVDDLADLLGKTEIKE</sequence>
<dbReference type="Pfam" id="PF13516">
    <property type="entry name" value="LRR_6"/>
    <property type="match status" value="2"/>
</dbReference>
<dbReference type="GO" id="GO:0048471">
    <property type="term" value="C:perinuclear region of cytoplasm"/>
    <property type="evidence" value="ECO:0007669"/>
    <property type="project" value="TreeGrafter"/>
</dbReference>
<keyword evidence="3" id="KW-0677">Repeat</keyword>
<accession>A0A8H3V3Q4</accession>
<dbReference type="GO" id="GO:0005096">
    <property type="term" value="F:GTPase activator activity"/>
    <property type="evidence" value="ECO:0007669"/>
    <property type="project" value="UniProtKB-KW"/>
</dbReference>
<evidence type="ECO:0000313" key="5">
    <source>
        <dbReference type="EMBL" id="KAE9982547.1"/>
    </source>
</evidence>
<name>A0A8H3V3Q4_VENIN</name>
<evidence type="ECO:0000256" key="2">
    <source>
        <dbReference type="ARBA" id="ARBA00022614"/>
    </source>
</evidence>
<keyword evidence="1" id="KW-0343">GTPase activation</keyword>
<dbReference type="InterPro" id="IPR027038">
    <property type="entry name" value="RanGap"/>
</dbReference>
<evidence type="ECO:0000256" key="4">
    <source>
        <dbReference type="SAM" id="MobiDB-lite"/>
    </source>
</evidence>
<evidence type="ECO:0000313" key="6">
    <source>
        <dbReference type="Proteomes" id="UP000447873"/>
    </source>
</evidence>
<dbReference type="SUPFAM" id="SSF52047">
    <property type="entry name" value="RNI-like"/>
    <property type="match status" value="1"/>
</dbReference>
<dbReference type="Gene3D" id="3.80.10.10">
    <property type="entry name" value="Ribonuclease Inhibitor"/>
    <property type="match status" value="1"/>
</dbReference>
<dbReference type="InterPro" id="IPR032675">
    <property type="entry name" value="LRR_dom_sf"/>
</dbReference>
<dbReference type="AlphaFoldDB" id="A0A8H3V3Q4"/>
<dbReference type="Proteomes" id="UP000447873">
    <property type="component" value="Unassembled WGS sequence"/>
</dbReference>
<dbReference type="CDD" id="cd00116">
    <property type="entry name" value="LRR_RI"/>
    <property type="match status" value="1"/>
</dbReference>
<keyword evidence="2" id="KW-0433">Leucine-rich repeat</keyword>
<organism evidence="5 6">
    <name type="scientific">Venturia inaequalis</name>
    <name type="common">Apple scab fungus</name>
    <dbReference type="NCBI Taxonomy" id="5025"/>
    <lineage>
        <taxon>Eukaryota</taxon>
        <taxon>Fungi</taxon>
        <taxon>Dikarya</taxon>
        <taxon>Ascomycota</taxon>
        <taxon>Pezizomycotina</taxon>
        <taxon>Dothideomycetes</taxon>
        <taxon>Pleosporomycetidae</taxon>
        <taxon>Venturiales</taxon>
        <taxon>Venturiaceae</taxon>
        <taxon>Venturia</taxon>
    </lineage>
</organism>
<evidence type="ECO:0000256" key="1">
    <source>
        <dbReference type="ARBA" id="ARBA00022468"/>
    </source>
</evidence>
<feature type="region of interest" description="Disordered" evidence="4">
    <location>
        <begin position="331"/>
        <end position="402"/>
    </location>
</feature>
<dbReference type="PANTHER" id="PTHR24113:SF12">
    <property type="entry name" value="RAN GTPASE-ACTIVATING PROTEIN 1"/>
    <property type="match status" value="1"/>
</dbReference>
<dbReference type="EMBL" id="WNWS01000074">
    <property type="protein sequence ID" value="KAE9982547.1"/>
    <property type="molecule type" value="Genomic_DNA"/>
</dbReference>
<gene>
    <name evidence="5" type="ORF">EG328_010829</name>
</gene>
<dbReference type="SMART" id="SM00368">
    <property type="entry name" value="LRR_RI"/>
    <property type="match status" value="7"/>
</dbReference>
<feature type="compositionally biased region" description="Acidic residues" evidence="4">
    <location>
        <begin position="341"/>
        <end position="378"/>
    </location>
</feature>
<reference evidence="5 6" key="1">
    <citation type="submission" date="2018-12" db="EMBL/GenBank/DDBJ databases">
        <title>Venturia inaequalis Genome Resource.</title>
        <authorList>
            <person name="Lichtner F.J."/>
        </authorList>
    </citation>
    <scope>NUCLEOTIDE SEQUENCE [LARGE SCALE GENOMIC DNA]</scope>
    <source>
        <strain evidence="5 6">120213</strain>
    </source>
</reference>
<dbReference type="PANTHER" id="PTHR24113">
    <property type="entry name" value="RAN GTPASE-ACTIVATING PROTEIN 1"/>
    <property type="match status" value="1"/>
</dbReference>
<evidence type="ECO:0000256" key="3">
    <source>
        <dbReference type="ARBA" id="ARBA00022737"/>
    </source>
</evidence>
<dbReference type="GO" id="GO:0005829">
    <property type="term" value="C:cytosol"/>
    <property type="evidence" value="ECO:0007669"/>
    <property type="project" value="TreeGrafter"/>
</dbReference>
<evidence type="ECO:0008006" key="7">
    <source>
        <dbReference type="Google" id="ProtNLM"/>
    </source>
</evidence>
<protein>
    <recommendedName>
        <fullName evidence="7">Ran GTPase activating protein 1</fullName>
    </recommendedName>
</protein>